<dbReference type="SUPFAM" id="SSF52540">
    <property type="entry name" value="P-loop containing nucleoside triphosphate hydrolases"/>
    <property type="match status" value="1"/>
</dbReference>
<dbReference type="Pfam" id="PF17862">
    <property type="entry name" value="AAA_lid_3"/>
    <property type="match status" value="1"/>
</dbReference>
<reference evidence="6" key="1">
    <citation type="submission" date="2014-02" db="EMBL/GenBank/DDBJ databases">
        <authorList>
            <person name="Genoscope - CEA"/>
        </authorList>
    </citation>
    <scope>NUCLEOTIDE SEQUENCE</scope>
    <source>
        <strain evidence="6">LS3</strain>
    </source>
</reference>
<evidence type="ECO:0000256" key="1">
    <source>
        <dbReference type="ARBA" id="ARBA00006914"/>
    </source>
</evidence>
<protein>
    <submittedName>
        <fullName evidence="6">ARAD1C03938p</fullName>
        <ecNumber evidence="6">3.6.4.3</ecNumber>
    </submittedName>
</protein>
<accession>A0A060SZC0</accession>
<organism evidence="6">
    <name type="scientific">Blastobotrys adeninivorans</name>
    <name type="common">Yeast</name>
    <name type="synonym">Arxula adeninivorans</name>
    <dbReference type="NCBI Taxonomy" id="409370"/>
    <lineage>
        <taxon>Eukaryota</taxon>
        <taxon>Fungi</taxon>
        <taxon>Dikarya</taxon>
        <taxon>Ascomycota</taxon>
        <taxon>Saccharomycotina</taxon>
        <taxon>Dipodascomycetes</taxon>
        <taxon>Dipodascales</taxon>
        <taxon>Trichomonascaceae</taxon>
        <taxon>Blastobotrys</taxon>
    </lineage>
</organism>
<feature type="compositionally biased region" description="Low complexity" evidence="4">
    <location>
        <begin position="405"/>
        <end position="425"/>
    </location>
</feature>
<gene>
    <name evidence="6" type="ORF">GNLVRS02_ARAD1C03938g</name>
</gene>
<dbReference type="InterPro" id="IPR003959">
    <property type="entry name" value="ATPase_AAA_core"/>
</dbReference>
<dbReference type="CDD" id="cd19509">
    <property type="entry name" value="RecA-like_VPS4-like"/>
    <property type="match status" value="1"/>
</dbReference>
<dbReference type="AlphaFoldDB" id="A0A060SZC0"/>
<dbReference type="GO" id="GO:0005524">
    <property type="term" value="F:ATP binding"/>
    <property type="evidence" value="ECO:0007669"/>
    <property type="project" value="UniProtKB-KW"/>
</dbReference>
<proteinExistence type="inferred from homology"/>
<dbReference type="InterPro" id="IPR003593">
    <property type="entry name" value="AAA+_ATPase"/>
</dbReference>
<dbReference type="FunFam" id="3.40.50.300:FF:000093">
    <property type="entry name" value="Fidgetin-like 1"/>
    <property type="match status" value="1"/>
</dbReference>
<dbReference type="Pfam" id="PF00004">
    <property type="entry name" value="AAA"/>
    <property type="match status" value="1"/>
</dbReference>
<evidence type="ECO:0000256" key="2">
    <source>
        <dbReference type="ARBA" id="ARBA00022741"/>
    </source>
</evidence>
<dbReference type="PANTHER" id="PTHR23074">
    <property type="entry name" value="AAA DOMAIN-CONTAINING"/>
    <property type="match status" value="1"/>
</dbReference>
<feature type="compositionally biased region" description="Polar residues" evidence="4">
    <location>
        <begin position="323"/>
        <end position="333"/>
    </location>
</feature>
<evidence type="ECO:0000259" key="5">
    <source>
        <dbReference type="SMART" id="SM00382"/>
    </source>
</evidence>
<feature type="compositionally biased region" description="Low complexity" evidence="4">
    <location>
        <begin position="108"/>
        <end position="132"/>
    </location>
</feature>
<feature type="region of interest" description="Disordered" evidence="4">
    <location>
        <begin position="95"/>
        <end position="248"/>
    </location>
</feature>
<evidence type="ECO:0000256" key="4">
    <source>
        <dbReference type="SAM" id="MobiDB-lite"/>
    </source>
</evidence>
<reference evidence="6" key="2">
    <citation type="submission" date="2014-06" db="EMBL/GenBank/DDBJ databases">
        <title>The complete genome of Blastobotrys (Arxula) adeninivorans LS3 - a yeast of biotechnological interest.</title>
        <authorList>
            <person name="Kunze G."/>
            <person name="Gaillardin C."/>
            <person name="Czernicka M."/>
            <person name="Durrens P."/>
            <person name="Martin T."/>
            <person name="Boer E."/>
            <person name="Gabaldon T."/>
            <person name="Cruz J."/>
            <person name="Talla E."/>
            <person name="Marck C."/>
            <person name="Goffeau A."/>
            <person name="Barbe V."/>
            <person name="Baret P."/>
            <person name="Baronian K."/>
            <person name="Beier S."/>
            <person name="Bleykasten C."/>
            <person name="Bode R."/>
            <person name="Casaregola S."/>
            <person name="Despons L."/>
            <person name="Fairhead C."/>
            <person name="Giersberg M."/>
            <person name="Gierski P."/>
            <person name="Hahnel U."/>
            <person name="Hartmann A."/>
            <person name="Jankowska D."/>
            <person name="Jubin C."/>
            <person name="Jung P."/>
            <person name="Lafontaine I."/>
            <person name="Leh-Louis V."/>
            <person name="Lemaire M."/>
            <person name="Marcet-Houben M."/>
            <person name="Mascher M."/>
            <person name="Morel G."/>
            <person name="Richard G.-F."/>
            <person name="Riechen J."/>
            <person name="Sacerdot C."/>
            <person name="Sarkar A."/>
            <person name="Savel G."/>
            <person name="Schacherer J."/>
            <person name="Sherman D."/>
            <person name="Straub M.-L."/>
            <person name="Stein N."/>
            <person name="Thierry A."/>
            <person name="Trautwein-Schult A."/>
            <person name="Westhof E."/>
            <person name="Worch S."/>
            <person name="Dujon B."/>
            <person name="Souciet J.-L."/>
            <person name="Wincker P."/>
            <person name="Scholz U."/>
            <person name="Neuveglise N."/>
        </authorList>
    </citation>
    <scope>NUCLEOTIDE SEQUENCE</scope>
    <source>
        <strain evidence="6">LS3</strain>
    </source>
</reference>
<dbReference type="PROSITE" id="PS00674">
    <property type="entry name" value="AAA"/>
    <property type="match status" value="1"/>
</dbReference>
<evidence type="ECO:0000256" key="3">
    <source>
        <dbReference type="ARBA" id="ARBA00022840"/>
    </source>
</evidence>
<dbReference type="InterPro" id="IPR041569">
    <property type="entry name" value="AAA_lid_3"/>
</dbReference>
<dbReference type="InterPro" id="IPR027417">
    <property type="entry name" value="P-loop_NTPase"/>
</dbReference>
<feature type="compositionally biased region" description="Polar residues" evidence="4">
    <location>
        <begin position="198"/>
        <end position="220"/>
    </location>
</feature>
<feature type="compositionally biased region" description="Polar residues" evidence="4">
    <location>
        <begin position="426"/>
        <end position="435"/>
    </location>
</feature>
<name>A0A060SZC0_BLAAD</name>
<feature type="compositionally biased region" description="Polar residues" evidence="4">
    <location>
        <begin position="346"/>
        <end position="363"/>
    </location>
</feature>
<dbReference type="EC" id="3.6.4.3" evidence="6"/>
<comment type="similarity">
    <text evidence="1">Belongs to the AAA ATPase family.</text>
</comment>
<dbReference type="PANTHER" id="PTHR23074:SF17">
    <property type="entry name" value="FIDGETIN-LIKE PROTEIN 1"/>
    <property type="match status" value="1"/>
</dbReference>
<dbReference type="SMART" id="SM00382">
    <property type="entry name" value="AAA"/>
    <property type="match status" value="1"/>
</dbReference>
<dbReference type="EMBL" id="HG937693">
    <property type="protein sequence ID" value="CDP34068.1"/>
    <property type="molecule type" value="Genomic_DNA"/>
</dbReference>
<feature type="compositionally biased region" description="Polar residues" evidence="4">
    <location>
        <begin position="146"/>
        <end position="163"/>
    </location>
</feature>
<keyword evidence="3" id="KW-0067">ATP-binding</keyword>
<feature type="compositionally biased region" description="Pro residues" evidence="4">
    <location>
        <begin position="169"/>
        <end position="185"/>
    </location>
</feature>
<dbReference type="InterPro" id="IPR003960">
    <property type="entry name" value="ATPase_AAA_CS"/>
</dbReference>
<dbReference type="GO" id="GO:0016887">
    <property type="term" value="F:ATP hydrolysis activity"/>
    <property type="evidence" value="ECO:0007669"/>
    <property type="project" value="InterPro"/>
</dbReference>
<evidence type="ECO:0000313" key="6">
    <source>
        <dbReference type="EMBL" id="CDP34068.1"/>
    </source>
</evidence>
<keyword evidence="2" id="KW-0547">Nucleotide-binding</keyword>
<feature type="domain" description="AAA+ ATPase" evidence="5">
    <location>
        <begin position="570"/>
        <end position="714"/>
    </location>
</feature>
<dbReference type="Gene3D" id="1.10.8.60">
    <property type="match status" value="1"/>
</dbReference>
<keyword evidence="6" id="KW-0378">Hydrolase</keyword>
<dbReference type="FunFam" id="1.10.8.60:FF:000022">
    <property type="entry name" value="Fidgetin like 1"/>
    <property type="match status" value="1"/>
</dbReference>
<dbReference type="InterPro" id="IPR050304">
    <property type="entry name" value="MT-severing_AAA_ATPase"/>
</dbReference>
<sequence length="819" mass="88567">MNFMRSRPSTQDLLQRAYEEAYQYSVKSILLETNGDNQAALAAWDDTRQHIDSTLTGLQSRPPRSAEEKSLMASILDIERQCHDRISFLQNRGYQNNSPYMTVLTPPSRNGNYRNDSNSSNSYPQQPQQQRQAESGYREYVPSPYLNGNGSYRNVTLPPTTYKSDSSLPPQPPPHSAPLAPPIPSKDPDEGAAHARSRSTSSLESGASLEKTQSGSSAAPQQRPMLMTLRKAKPGKLANGSRGATAASAATLAWGSKKNKQTSSTAAAAANTVATNVASGVAPGASPPTVTSQQHKDNRSGFEILSMRAKAAGGFGKVRETSSRPQAQASLSAPSIPRSTRFVAGGQSSTPAYAKSTSQIQPTSSHSRSHSRAEETLIDFDSEPAPPGPKLKPTVATRSTPAVVRPSSPRTSAPKTSASPSPAVPRSTSPLKAQTSPAKKVPPAPSPKPKGLSGRPVHSSPSTRPSTGPKKQLESPIGMKQPAKKKSSDSTDDDEKANESDWDKKVKSILKNLKGVDEGAAKQIMNEIVIKGDEVHWDDIAGLEQAKASLKETVVYPFLRPDLFSGLREPARGMLLFGPPGTGKTMLARAVATESKSTYFSISASSLTSKFLGESEKLVRALFHLAKEMAPSIIFVDEIDSLLSTRSESGEHEASRRIKNEFLVQWSDLQSAAAGRERDSVQRVLVLAATNLPWGIDEAARRRFVRRQYIPLPERETRKYQLLKLLSHQKHSLSDQEIEKLLDLTEGFSGSDITALAKDAAMGPLRSLGEALLTTPRESIRPINMEDFETSLRVIRPSVSKEGLQAFEEWAALYGSSGA</sequence>
<feature type="compositionally biased region" description="Low complexity" evidence="4">
    <location>
        <begin position="238"/>
        <end position="248"/>
    </location>
</feature>
<feature type="region of interest" description="Disordered" evidence="4">
    <location>
        <begin position="278"/>
        <end position="501"/>
    </location>
</feature>
<dbReference type="Gene3D" id="3.40.50.300">
    <property type="entry name" value="P-loop containing nucleotide triphosphate hydrolases"/>
    <property type="match status" value="1"/>
</dbReference>